<name>A0A9P4VP93_9PEZI</name>
<dbReference type="EMBL" id="MU006101">
    <property type="protein sequence ID" value="KAF2837060.1"/>
    <property type="molecule type" value="Genomic_DNA"/>
</dbReference>
<organism evidence="2 3">
    <name type="scientific">Patellaria atrata CBS 101060</name>
    <dbReference type="NCBI Taxonomy" id="1346257"/>
    <lineage>
        <taxon>Eukaryota</taxon>
        <taxon>Fungi</taxon>
        <taxon>Dikarya</taxon>
        <taxon>Ascomycota</taxon>
        <taxon>Pezizomycotina</taxon>
        <taxon>Dothideomycetes</taxon>
        <taxon>Dothideomycetes incertae sedis</taxon>
        <taxon>Patellariales</taxon>
        <taxon>Patellariaceae</taxon>
        <taxon>Patellaria</taxon>
    </lineage>
</organism>
<feature type="region of interest" description="Disordered" evidence="1">
    <location>
        <begin position="139"/>
        <end position="218"/>
    </location>
</feature>
<feature type="region of interest" description="Disordered" evidence="1">
    <location>
        <begin position="246"/>
        <end position="284"/>
    </location>
</feature>
<dbReference type="OrthoDB" id="5374757at2759"/>
<protein>
    <submittedName>
        <fullName evidence="2">Uncharacterized protein</fullName>
    </submittedName>
</protein>
<feature type="compositionally biased region" description="Basic residues" evidence="1">
    <location>
        <begin position="194"/>
        <end position="203"/>
    </location>
</feature>
<feature type="compositionally biased region" description="Polar residues" evidence="1">
    <location>
        <begin position="248"/>
        <end position="270"/>
    </location>
</feature>
<evidence type="ECO:0000256" key="1">
    <source>
        <dbReference type="SAM" id="MobiDB-lite"/>
    </source>
</evidence>
<evidence type="ECO:0000313" key="2">
    <source>
        <dbReference type="EMBL" id="KAF2837060.1"/>
    </source>
</evidence>
<comment type="caution">
    <text evidence="2">The sequence shown here is derived from an EMBL/GenBank/DDBJ whole genome shotgun (WGS) entry which is preliminary data.</text>
</comment>
<proteinExistence type="predicted"/>
<dbReference type="AlphaFoldDB" id="A0A9P4VP93"/>
<sequence length="284" mass="31349">MPPTRRYLRLTKHTVLETRIYLDDPSQLTWLLRPGAEALPRIVQAVRGLVLPKLREENERAVGKGKGKGRGRVRDVVVGDDFEVSVFLTERSAGHALLTKQKIFREKGERMRGNAGKLTGWLTRGTGDVPVEITDETVVVREEDEGEGAEVALGDIPEVGSSRGKRPRRDTGDEDDGLFVDSSTGSDVEDQTHGSRRHKRKKHAQDGDGDGDVERGEEKKKLALNTSYDGFSIYGRILCLVVKRRGQKSTAASGKAPESSQQMLENWVSTQAAQDQGDDDEDDG</sequence>
<dbReference type="PANTHER" id="PTHR40635:SF1">
    <property type="match status" value="1"/>
</dbReference>
<evidence type="ECO:0000313" key="3">
    <source>
        <dbReference type="Proteomes" id="UP000799429"/>
    </source>
</evidence>
<accession>A0A9P4VP93</accession>
<keyword evidence="3" id="KW-1185">Reference proteome</keyword>
<gene>
    <name evidence="2" type="ORF">M501DRAFT_1006966</name>
</gene>
<dbReference type="Proteomes" id="UP000799429">
    <property type="component" value="Unassembled WGS sequence"/>
</dbReference>
<dbReference type="PANTHER" id="PTHR40635">
    <property type="match status" value="1"/>
</dbReference>
<reference evidence="2" key="1">
    <citation type="journal article" date="2020" name="Stud. Mycol.">
        <title>101 Dothideomycetes genomes: a test case for predicting lifestyles and emergence of pathogens.</title>
        <authorList>
            <person name="Haridas S."/>
            <person name="Albert R."/>
            <person name="Binder M."/>
            <person name="Bloem J."/>
            <person name="Labutti K."/>
            <person name="Salamov A."/>
            <person name="Andreopoulos B."/>
            <person name="Baker S."/>
            <person name="Barry K."/>
            <person name="Bills G."/>
            <person name="Bluhm B."/>
            <person name="Cannon C."/>
            <person name="Castanera R."/>
            <person name="Culley D."/>
            <person name="Daum C."/>
            <person name="Ezra D."/>
            <person name="Gonzalez J."/>
            <person name="Henrissat B."/>
            <person name="Kuo A."/>
            <person name="Liang C."/>
            <person name="Lipzen A."/>
            <person name="Lutzoni F."/>
            <person name="Magnuson J."/>
            <person name="Mondo S."/>
            <person name="Nolan M."/>
            <person name="Ohm R."/>
            <person name="Pangilinan J."/>
            <person name="Park H.-J."/>
            <person name="Ramirez L."/>
            <person name="Alfaro M."/>
            <person name="Sun H."/>
            <person name="Tritt A."/>
            <person name="Yoshinaga Y."/>
            <person name="Zwiers L.-H."/>
            <person name="Turgeon B."/>
            <person name="Goodwin S."/>
            <person name="Spatafora J."/>
            <person name="Crous P."/>
            <person name="Grigoriev I."/>
        </authorList>
    </citation>
    <scope>NUCLEOTIDE SEQUENCE</scope>
    <source>
        <strain evidence="2">CBS 101060</strain>
    </source>
</reference>